<evidence type="ECO:0008006" key="4">
    <source>
        <dbReference type="Google" id="ProtNLM"/>
    </source>
</evidence>
<accession>A0ABR4K654</accession>
<evidence type="ECO:0000256" key="1">
    <source>
        <dbReference type="SAM" id="MobiDB-lite"/>
    </source>
</evidence>
<feature type="compositionally biased region" description="Basic and acidic residues" evidence="1">
    <location>
        <begin position="45"/>
        <end position="123"/>
    </location>
</feature>
<organism evidence="2 3">
    <name type="scientific">Aspergillus pseudoustus</name>
    <dbReference type="NCBI Taxonomy" id="1810923"/>
    <lineage>
        <taxon>Eukaryota</taxon>
        <taxon>Fungi</taxon>
        <taxon>Dikarya</taxon>
        <taxon>Ascomycota</taxon>
        <taxon>Pezizomycotina</taxon>
        <taxon>Eurotiomycetes</taxon>
        <taxon>Eurotiomycetidae</taxon>
        <taxon>Eurotiales</taxon>
        <taxon>Aspergillaceae</taxon>
        <taxon>Aspergillus</taxon>
        <taxon>Aspergillus subgen. Nidulantes</taxon>
    </lineage>
</organism>
<feature type="compositionally biased region" description="Basic and acidic residues" evidence="1">
    <location>
        <begin position="136"/>
        <end position="150"/>
    </location>
</feature>
<feature type="region of interest" description="Disordered" evidence="1">
    <location>
        <begin position="1"/>
        <end position="256"/>
    </location>
</feature>
<comment type="caution">
    <text evidence="2">The sequence shown here is derived from an EMBL/GenBank/DDBJ whole genome shotgun (WGS) entry which is preliminary data.</text>
</comment>
<evidence type="ECO:0000313" key="3">
    <source>
        <dbReference type="Proteomes" id="UP001610446"/>
    </source>
</evidence>
<gene>
    <name evidence="2" type="ORF">BJY01DRAFT_246687</name>
</gene>
<proteinExistence type="predicted"/>
<sequence>MPSKQNNYTDPELREEVKQEVQAGDKGGKPGQWSARKAQLTASEYKARGGDYTTSKDEKAPQQKNLDKWTGEEWQTKEGSGHAKQEDGTEKRYLPKKAWENMSEKEKEETEEKKVQGSKEGKQFVENAPAAKRKRGEVSKKEKGDGDKGKAKGKGNVKGKGKKEDKDKEGESEEVDQDEINEQDDEVNDDDQGDEDDENVDEEEEEEDDGEEDEIAKDNEDVEGQEQADDEPSTKESEAADTPEGEQPEQKRRKKD</sequence>
<keyword evidence="3" id="KW-1185">Reference proteome</keyword>
<protein>
    <recommendedName>
        <fullName evidence="4">Hypervirulence associated protein TUDOR domain-containing protein</fullName>
    </recommendedName>
</protein>
<dbReference type="Proteomes" id="UP001610446">
    <property type="component" value="Unassembled WGS sequence"/>
</dbReference>
<feature type="compositionally biased region" description="Basic residues" evidence="1">
    <location>
        <begin position="151"/>
        <end position="161"/>
    </location>
</feature>
<dbReference type="EMBL" id="JBFXLU010000054">
    <property type="protein sequence ID" value="KAL2847786.1"/>
    <property type="molecule type" value="Genomic_DNA"/>
</dbReference>
<reference evidence="2 3" key="1">
    <citation type="submission" date="2024-07" db="EMBL/GenBank/DDBJ databases">
        <title>Section-level genome sequencing and comparative genomics of Aspergillus sections Usti and Cavernicolus.</title>
        <authorList>
            <consortium name="Lawrence Berkeley National Laboratory"/>
            <person name="Nybo J.L."/>
            <person name="Vesth T.C."/>
            <person name="Theobald S."/>
            <person name="Frisvad J.C."/>
            <person name="Larsen T.O."/>
            <person name="Kjaerboelling I."/>
            <person name="Rothschild-Mancinelli K."/>
            <person name="Lyhne E.K."/>
            <person name="Kogle M.E."/>
            <person name="Barry K."/>
            <person name="Clum A."/>
            <person name="Na H."/>
            <person name="Ledsgaard L."/>
            <person name="Lin J."/>
            <person name="Lipzen A."/>
            <person name="Kuo A."/>
            <person name="Riley R."/>
            <person name="Mondo S."/>
            <person name="Labutti K."/>
            <person name="Haridas S."/>
            <person name="Pangalinan J."/>
            <person name="Salamov A.A."/>
            <person name="Simmons B.A."/>
            <person name="Magnuson J.K."/>
            <person name="Chen J."/>
            <person name="Drula E."/>
            <person name="Henrissat B."/>
            <person name="Wiebenga A."/>
            <person name="Lubbers R.J."/>
            <person name="Gomes A.C."/>
            <person name="Makela M.R."/>
            <person name="Stajich J."/>
            <person name="Grigoriev I.V."/>
            <person name="Mortensen U.H."/>
            <person name="De Vries R.P."/>
            <person name="Baker S.E."/>
            <person name="Andersen M.R."/>
        </authorList>
    </citation>
    <scope>NUCLEOTIDE SEQUENCE [LARGE SCALE GENOMIC DNA]</scope>
    <source>
        <strain evidence="2 3">CBS 123904</strain>
    </source>
</reference>
<feature type="compositionally biased region" description="Acidic residues" evidence="1">
    <location>
        <begin position="170"/>
        <end position="231"/>
    </location>
</feature>
<evidence type="ECO:0000313" key="2">
    <source>
        <dbReference type="EMBL" id="KAL2847786.1"/>
    </source>
</evidence>
<name>A0ABR4K654_9EURO</name>